<organism evidence="2 3">
    <name type="scientific">Drechslerella stenobrocha 248</name>
    <dbReference type="NCBI Taxonomy" id="1043628"/>
    <lineage>
        <taxon>Eukaryota</taxon>
        <taxon>Fungi</taxon>
        <taxon>Dikarya</taxon>
        <taxon>Ascomycota</taxon>
        <taxon>Pezizomycotina</taxon>
        <taxon>Orbiliomycetes</taxon>
        <taxon>Orbiliales</taxon>
        <taxon>Orbiliaceae</taxon>
        <taxon>Drechslerella</taxon>
    </lineage>
</organism>
<sequence length="470" mass="50737">MDSQAGTLKSTATSRDPLNVSSLANHHRQLTEVSIDLDGYCYLSVYNYSSTVMIFNPDFTFGGTVARHHHRRGKSVSWFESDGEASPVAKGPLRRIEELPLSPKSLPVDFTLGDAADRCKVCAEANSAPPRPAGGASKLKSGNGKLNRRKPLPLQWAAGQRCCKAEHAVLEDLELNGLSMLSNALEGRPSIISSKASPPPSPQTSRPRKPSRSSPTVGEKAQASTPLRKLRPKLQLRTALTNAPTSLGRRTNAPKERQTLPRALPSPGANVSSVSVGSAYSRQSETGQHHRASPSKLPLHALLLSPLGANGQTATYAHSTRTASTSSGISTDTNMDAGGNATTTPSTGQTLASNSRRQRGGIFSFRLRGTESDEGREESAGTACPNQPRDAGSEKEGSQRLRAVDAVTAARMAVVVEPIVRELLCVESEHGHKYNQQREWPQQQREQWRQSVQQIHQVLDGVAQRQFRGD</sequence>
<protein>
    <submittedName>
        <fullName evidence="2">Uncharacterized protein</fullName>
    </submittedName>
</protein>
<evidence type="ECO:0000313" key="3">
    <source>
        <dbReference type="Proteomes" id="UP000024837"/>
    </source>
</evidence>
<feature type="compositionally biased region" description="Low complexity" evidence="1">
    <location>
        <begin position="265"/>
        <end position="281"/>
    </location>
</feature>
<feature type="compositionally biased region" description="Basic and acidic residues" evidence="1">
    <location>
        <begin position="391"/>
        <end position="400"/>
    </location>
</feature>
<feature type="region of interest" description="Disordered" evidence="1">
    <location>
        <begin position="316"/>
        <end position="400"/>
    </location>
</feature>
<feature type="region of interest" description="Disordered" evidence="1">
    <location>
        <begin position="1"/>
        <end position="20"/>
    </location>
</feature>
<name>W7HVZ0_9PEZI</name>
<feature type="compositionally biased region" description="Basic and acidic residues" evidence="1">
    <location>
        <begin position="368"/>
        <end position="379"/>
    </location>
</feature>
<feature type="region of interest" description="Disordered" evidence="1">
    <location>
        <begin position="190"/>
        <end position="295"/>
    </location>
</feature>
<reference evidence="2 3" key="1">
    <citation type="submission" date="2013-05" db="EMBL/GenBank/DDBJ databases">
        <title>Drechslerella stenobrocha genome reveals carnivorous origination and mechanical trapping mechanism of predatory fungi.</title>
        <authorList>
            <person name="Liu X."/>
            <person name="Zhang W."/>
            <person name="Liu K."/>
        </authorList>
    </citation>
    <scope>NUCLEOTIDE SEQUENCE [LARGE SCALE GENOMIC DNA]</scope>
    <source>
        <strain evidence="2 3">248</strain>
    </source>
</reference>
<dbReference type="EMBL" id="KI966443">
    <property type="protein sequence ID" value="EWC44227.1"/>
    <property type="molecule type" value="Genomic_DNA"/>
</dbReference>
<feature type="region of interest" description="Disordered" evidence="1">
    <location>
        <begin position="125"/>
        <end position="148"/>
    </location>
</feature>
<proteinExistence type="predicted"/>
<dbReference type="HOGENOM" id="CLU_581428_0_0_1"/>
<dbReference type="Proteomes" id="UP000024837">
    <property type="component" value="Unassembled WGS sequence"/>
</dbReference>
<evidence type="ECO:0000313" key="2">
    <source>
        <dbReference type="EMBL" id="EWC44227.1"/>
    </source>
</evidence>
<accession>W7HVZ0</accession>
<feature type="compositionally biased region" description="Polar residues" evidence="1">
    <location>
        <begin position="316"/>
        <end position="355"/>
    </location>
</feature>
<feature type="compositionally biased region" description="Polar residues" evidence="1">
    <location>
        <begin position="238"/>
        <end position="249"/>
    </location>
</feature>
<evidence type="ECO:0000256" key="1">
    <source>
        <dbReference type="SAM" id="MobiDB-lite"/>
    </source>
</evidence>
<dbReference type="AlphaFoldDB" id="W7HVZ0"/>
<keyword evidence="3" id="KW-1185">Reference proteome</keyword>
<gene>
    <name evidence="2" type="ORF">DRE_01053</name>
</gene>